<sequence length="240" mass="27463">MPSKNSEARQCANTNRASMSVTVCKETNMNIVAKSDYNFQGFTFNPVTEGGSIWFTSTELAKALGYKKTDAISQIYARNADEFSDSMSLTLNMKVNGINNSLRNKSVRVYSLRGAHLVAMFASTPKAKEFRRWVLDILDRQAECSPIAKQFTDEELVNLCYLQLWMEKSQQMCKHIYPGMKQIGSELSGRIYDIAYETRYMSEETKKSLLREMKNLDTNNFVVKNAQPMLAKLRGEEWIH</sequence>
<evidence type="ECO:0000259" key="1">
    <source>
        <dbReference type="PROSITE" id="PS51750"/>
    </source>
</evidence>
<dbReference type="InterPro" id="IPR018876">
    <property type="entry name" value="Phage_P22_antirepressor_C"/>
</dbReference>
<proteinExistence type="predicted"/>
<reference evidence="2" key="1">
    <citation type="submission" date="2018-07" db="EMBL/GenBank/DDBJ databases">
        <authorList>
            <consortium name="GenomeTrakr network: Whole genome sequencing for foodborne pathogen traceback"/>
        </authorList>
    </citation>
    <scope>NUCLEOTIDE SEQUENCE</scope>
    <source>
        <strain evidence="2">CFSAN018538</strain>
    </source>
</reference>
<evidence type="ECO:0000313" key="2">
    <source>
        <dbReference type="EMBL" id="EBP0009539.1"/>
    </source>
</evidence>
<gene>
    <name evidence="2" type="ORF">HX37_01455</name>
</gene>
<dbReference type="EMBL" id="AAGKHU010000002">
    <property type="protein sequence ID" value="EBP0009539.1"/>
    <property type="molecule type" value="Genomic_DNA"/>
</dbReference>
<name>A0A5U2F1V3_SALER</name>
<dbReference type="Pfam" id="PF10548">
    <property type="entry name" value="P22_AR_C"/>
    <property type="match status" value="1"/>
</dbReference>
<dbReference type="Pfam" id="PF02498">
    <property type="entry name" value="Bro-N"/>
    <property type="match status" value="1"/>
</dbReference>
<feature type="domain" description="Bro-N" evidence="1">
    <location>
        <begin position="29"/>
        <end position="146"/>
    </location>
</feature>
<dbReference type="SMART" id="SM01040">
    <property type="entry name" value="Bro-N"/>
    <property type="match status" value="1"/>
</dbReference>
<organism evidence="2">
    <name type="scientific">Salmonella enterica</name>
    <name type="common">Salmonella choleraesuis</name>
    <dbReference type="NCBI Taxonomy" id="28901"/>
    <lineage>
        <taxon>Bacteria</taxon>
        <taxon>Pseudomonadati</taxon>
        <taxon>Pseudomonadota</taxon>
        <taxon>Gammaproteobacteria</taxon>
        <taxon>Enterobacterales</taxon>
        <taxon>Enterobacteriaceae</taxon>
        <taxon>Salmonella</taxon>
    </lineage>
</organism>
<protein>
    <recommendedName>
        <fullName evidence="1">Bro-N domain-containing protein</fullName>
    </recommendedName>
</protein>
<comment type="caution">
    <text evidence="2">The sequence shown here is derived from an EMBL/GenBank/DDBJ whole genome shotgun (WGS) entry which is preliminary data.</text>
</comment>
<dbReference type="InterPro" id="IPR003497">
    <property type="entry name" value="BRO_N_domain"/>
</dbReference>
<accession>A0A5U2F1V3</accession>
<dbReference type="PROSITE" id="PS51750">
    <property type="entry name" value="BRO_N"/>
    <property type="match status" value="1"/>
</dbReference>
<dbReference type="AlphaFoldDB" id="A0A5U2F1V3"/>